<dbReference type="InterPro" id="IPR016922">
    <property type="entry name" value="UCP029505"/>
</dbReference>
<keyword evidence="2" id="KW-1185">Reference proteome</keyword>
<accession>A0ABU8C5P7</accession>
<evidence type="ECO:0000313" key="1">
    <source>
        <dbReference type="EMBL" id="MEH8017235.1"/>
    </source>
</evidence>
<proteinExistence type="predicted"/>
<dbReference type="PIRSF" id="PIRSF029505">
    <property type="entry name" value="UCP029505"/>
    <property type="match status" value="1"/>
</dbReference>
<reference evidence="1 2" key="1">
    <citation type="journal article" date="2023" name="Ecotoxicol. Environ. Saf.">
        <title>Mercury remediation potential of mercury-resistant strain Rheinheimera metallidurans sp. nov. isolated from a municipal waste dumping site.</title>
        <authorList>
            <person name="Yadav V."/>
            <person name="Manjhi A."/>
            <person name="Vadakedath N."/>
        </authorList>
    </citation>
    <scope>NUCLEOTIDE SEQUENCE [LARGE SCALE GENOMIC DNA]</scope>
    <source>
        <strain evidence="1 2">E-49</strain>
    </source>
</reference>
<dbReference type="EMBL" id="JALAAR010000005">
    <property type="protein sequence ID" value="MEH8017235.1"/>
    <property type="molecule type" value="Genomic_DNA"/>
</dbReference>
<name>A0ABU8C5P7_9GAMM</name>
<protein>
    <submittedName>
        <fullName evidence="1">Uncharacterized protein</fullName>
    </submittedName>
</protein>
<dbReference type="RefSeq" id="WP_335735641.1">
    <property type="nucleotide sequence ID" value="NZ_JALAAR010000005.1"/>
</dbReference>
<organism evidence="1 2">
    <name type="scientific">Rheinheimera muenzenbergensis</name>
    <dbReference type="NCBI Taxonomy" id="1193628"/>
    <lineage>
        <taxon>Bacteria</taxon>
        <taxon>Pseudomonadati</taxon>
        <taxon>Pseudomonadota</taxon>
        <taxon>Gammaproteobacteria</taxon>
        <taxon>Chromatiales</taxon>
        <taxon>Chromatiaceae</taxon>
        <taxon>Rheinheimera</taxon>
    </lineage>
</organism>
<gene>
    <name evidence="1" type="ORF">MN202_08325</name>
</gene>
<comment type="caution">
    <text evidence="1">The sequence shown here is derived from an EMBL/GenBank/DDBJ whole genome shotgun (WGS) entry which is preliminary data.</text>
</comment>
<sequence>MMARSNSFWQRHKYKLSGLVLVLPFWFLYQSLTPVFPPMWPAQQIGDFEIASMPLNLEPPYAHHDEYVKDFMLTFSKGDIAAIRQGYLNIGPQALPLAQLQQGEEGILHGSRHGQHVHAIAPKTLSAGDKVWLTLQTWQGETLTTSWPLPAELLAQP</sequence>
<evidence type="ECO:0000313" key="2">
    <source>
        <dbReference type="Proteomes" id="UP001375382"/>
    </source>
</evidence>
<dbReference type="Proteomes" id="UP001375382">
    <property type="component" value="Unassembled WGS sequence"/>
</dbReference>